<feature type="region of interest" description="Disordered" evidence="1">
    <location>
        <begin position="351"/>
        <end position="385"/>
    </location>
</feature>
<keyword evidence="2" id="KW-1133">Transmembrane helix</keyword>
<feature type="transmembrane region" description="Helical" evidence="2">
    <location>
        <begin position="256"/>
        <end position="276"/>
    </location>
</feature>
<dbReference type="EMBL" id="JAUSQM010000001">
    <property type="protein sequence ID" value="MDP9821759.1"/>
    <property type="molecule type" value="Genomic_DNA"/>
</dbReference>
<dbReference type="PANTHER" id="PTHR23028:SF53">
    <property type="entry name" value="ACYL_TRANSF_3 DOMAIN-CONTAINING PROTEIN"/>
    <property type="match status" value="1"/>
</dbReference>
<dbReference type="Proteomes" id="UP001240447">
    <property type="component" value="Unassembled WGS sequence"/>
</dbReference>
<evidence type="ECO:0000313" key="4">
    <source>
        <dbReference type="EMBL" id="MDP9821759.1"/>
    </source>
</evidence>
<accession>A0ABT9NNI3</accession>
<feature type="compositionally biased region" description="Low complexity" evidence="1">
    <location>
        <begin position="355"/>
        <end position="364"/>
    </location>
</feature>
<gene>
    <name evidence="4" type="ORF">J2S59_001568</name>
</gene>
<feature type="transmembrane region" description="Helical" evidence="2">
    <location>
        <begin position="321"/>
        <end position="341"/>
    </location>
</feature>
<keyword evidence="5" id="KW-1185">Reference proteome</keyword>
<name>A0ABT9NNI3_9ACTN</name>
<sequence length="385" mass="41569">MAGTGRFHYLDGLRAVAIGSVLGVHWLVWYVPFFHGGVIGVDIFFVLSGFIITTVLWRSSSTRTLAGEWLHFVRRRVVRLYPALVGLVVGATVLYAVVPHSGLSATEVTQRGLMVLGQATSIWGAVQEGSLLVPALEPFGHTWSLAVEWYFYLAWPLLLLAVRRRGWTAQRTAHLSVVIAACCYAGSLVLPPFWFYFGPSARFAEILAGCALALYLLARPNDAAPLRMPPVLPAAALVAVVLYVLLAPASHGPYRWIGVPLAVTATLVIICAGYAASGGPVRTLLSHPLLTAIGRVSYSLYLWHTVPVLALEDVPSVPKPLLGVLAVGMVAALTVGSYSLLERPFLRGRSDVLSPRRTPTSSVPRPREVSTEKPPVSRTKETPGP</sequence>
<feature type="transmembrane region" description="Helical" evidence="2">
    <location>
        <begin position="201"/>
        <end position="218"/>
    </location>
</feature>
<feature type="transmembrane region" description="Helical" evidence="2">
    <location>
        <begin position="12"/>
        <end position="31"/>
    </location>
</feature>
<feature type="transmembrane region" description="Helical" evidence="2">
    <location>
        <begin position="37"/>
        <end position="57"/>
    </location>
</feature>
<evidence type="ECO:0000259" key="3">
    <source>
        <dbReference type="Pfam" id="PF01757"/>
    </source>
</evidence>
<feature type="transmembrane region" description="Helical" evidence="2">
    <location>
        <begin position="283"/>
        <end position="301"/>
    </location>
</feature>
<dbReference type="PANTHER" id="PTHR23028">
    <property type="entry name" value="ACETYLTRANSFERASE"/>
    <property type="match status" value="1"/>
</dbReference>
<reference evidence="4 5" key="1">
    <citation type="submission" date="2023-07" db="EMBL/GenBank/DDBJ databases">
        <title>Sequencing the genomes of 1000 actinobacteria strains.</title>
        <authorList>
            <person name="Klenk H.-P."/>
        </authorList>
    </citation>
    <scope>NUCLEOTIDE SEQUENCE [LARGE SCALE GENOMIC DNA]</scope>
    <source>
        <strain evidence="4 5">GD13</strain>
    </source>
</reference>
<dbReference type="Pfam" id="PF01757">
    <property type="entry name" value="Acyl_transf_3"/>
    <property type="match status" value="1"/>
</dbReference>
<dbReference type="InterPro" id="IPR050879">
    <property type="entry name" value="Acyltransferase_3"/>
</dbReference>
<evidence type="ECO:0000256" key="2">
    <source>
        <dbReference type="SAM" id="Phobius"/>
    </source>
</evidence>
<feature type="transmembrane region" description="Helical" evidence="2">
    <location>
        <begin position="174"/>
        <end position="195"/>
    </location>
</feature>
<proteinExistence type="predicted"/>
<feature type="transmembrane region" description="Helical" evidence="2">
    <location>
        <begin position="230"/>
        <end position="250"/>
    </location>
</feature>
<evidence type="ECO:0000313" key="5">
    <source>
        <dbReference type="Proteomes" id="UP001240447"/>
    </source>
</evidence>
<protein>
    <submittedName>
        <fullName evidence="4">Peptidoglycan/LPS O-acetylase OafA/YrhL</fullName>
    </submittedName>
</protein>
<keyword evidence="2" id="KW-0812">Transmembrane</keyword>
<keyword evidence="2" id="KW-0472">Membrane</keyword>
<feature type="domain" description="Acyltransferase 3" evidence="3">
    <location>
        <begin position="8"/>
        <end position="333"/>
    </location>
</feature>
<comment type="caution">
    <text evidence="4">The sequence shown here is derived from an EMBL/GenBank/DDBJ whole genome shotgun (WGS) entry which is preliminary data.</text>
</comment>
<feature type="transmembrane region" description="Helical" evidence="2">
    <location>
        <begin position="78"/>
        <end position="98"/>
    </location>
</feature>
<evidence type="ECO:0000256" key="1">
    <source>
        <dbReference type="SAM" id="MobiDB-lite"/>
    </source>
</evidence>
<dbReference type="RefSeq" id="WP_068120790.1">
    <property type="nucleotide sequence ID" value="NZ_CCXJ01000308.1"/>
</dbReference>
<feature type="transmembrane region" description="Helical" evidence="2">
    <location>
        <begin position="143"/>
        <end position="162"/>
    </location>
</feature>
<organism evidence="4 5">
    <name type="scientific">Nocardioides massiliensis</name>
    <dbReference type="NCBI Taxonomy" id="1325935"/>
    <lineage>
        <taxon>Bacteria</taxon>
        <taxon>Bacillati</taxon>
        <taxon>Actinomycetota</taxon>
        <taxon>Actinomycetes</taxon>
        <taxon>Propionibacteriales</taxon>
        <taxon>Nocardioidaceae</taxon>
        <taxon>Nocardioides</taxon>
    </lineage>
</organism>
<dbReference type="InterPro" id="IPR002656">
    <property type="entry name" value="Acyl_transf_3_dom"/>
</dbReference>